<sequence>MLSPFSCAAGCHGFYVLSGCLGKLRQAVALLIDKGEVLGAGAVGIKRRKCLLDICVDLPGPKDLIVLAALDDKLVHVVVGIS</sequence>
<accession>A4E7R8</accession>
<organism evidence="1 2">
    <name type="scientific">Collinsella aerofaciens (strain ATCC 25986 / DSM 3979 / JCM 10188 / KCTC 3647 / NCTC 11838 / VPI 1003)</name>
    <dbReference type="NCBI Taxonomy" id="411903"/>
    <lineage>
        <taxon>Bacteria</taxon>
        <taxon>Bacillati</taxon>
        <taxon>Actinomycetota</taxon>
        <taxon>Coriobacteriia</taxon>
        <taxon>Coriobacteriales</taxon>
        <taxon>Coriobacteriaceae</taxon>
        <taxon>Collinsella</taxon>
    </lineage>
</organism>
<gene>
    <name evidence="1" type="ORF">COLAER_00450</name>
</gene>
<evidence type="ECO:0000313" key="2">
    <source>
        <dbReference type="Proteomes" id="UP000002979"/>
    </source>
</evidence>
<reference evidence="1 2" key="1">
    <citation type="submission" date="2007-01" db="EMBL/GenBank/DDBJ databases">
        <title>Draft genome sequence of Collinsella aerofaciens (ATCC 25986).</title>
        <authorList>
            <person name="Sudarsanam P."/>
            <person name="Ley R."/>
            <person name="Guruge J."/>
            <person name="Turnbaugh P.J."/>
            <person name="Mahowald M."/>
            <person name="Liep D."/>
            <person name="Gordon J."/>
        </authorList>
    </citation>
    <scope>NUCLEOTIDE SEQUENCE [LARGE SCALE GENOMIC DNA]</scope>
    <source>
        <strain evidence="2">ATCC 25986 / DSM 3979 / JCM 10188 / KCTC 3647 / NCTC 11838 / VPI 1003</strain>
    </source>
</reference>
<dbReference type="EMBL" id="AAVN02000001">
    <property type="protein sequence ID" value="EBA40778.1"/>
    <property type="molecule type" value="Genomic_DNA"/>
</dbReference>
<dbReference type="Proteomes" id="UP000002979">
    <property type="component" value="Unassembled WGS sequence"/>
</dbReference>
<dbReference type="AlphaFoldDB" id="A4E7R8"/>
<evidence type="ECO:0000313" key="1">
    <source>
        <dbReference type="EMBL" id="EBA40778.1"/>
    </source>
</evidence>
<reference evidence="1 2" key="2">
    <citation type="submission" date="2007-04" db="EMBL/GenBank/DDBJ databases">
        <authorList>
            <person name="Fulton L."/>
            <person name="Clifton S."/>
            <person name="Fulton B."/>
            <person name="Xu J."/>
            <person name="Minx P."/>
            <person name="Mardis E.R."/>
            <person name="Wilson R.K."/>
        </authorList>
    </citation>
    <scope>NUCLEOTIDE SEQUENCE [LARGE SCALE GENOMIC DNA]</scope>
    <source>
        <strain evidence="2">ATCC 25986 / DSM 3979 / JCM 10188 / KCTC 3647 / NCTC 11838 / VPI 1003</strain>
    </source>
</reference>
<proteinExistence type="predicted"/>
<protein>
    <submittedName>
        <fullName evidence="1">Uncharacterized protein</fullName>
    </submittedName>
</protein>
<comment type="caution">
    <text evidence="1">The sequence shown here is derived from an EMBL/GenBank/DDBJ whole genome shotgun (WGS) entry which is preliminary data.</text>
</comment>
<name>A4E7R8_COLAA</name>